<keyword evidence="2 10" id="KW-0808">Transferase</keyword>
<dbReference type="EC" id="2.3.1.225" evidence="10"/>
<dbReference type="GO" id="GO:0005783">
    <property type="term" value="C:endoplasmic reticulum"/>
    <property type="evidence" value="ECO:0007669"/>
    <property type="project" value="TreeGrafter"/>
</dbReference>
<feature type="transmembrane region" description="Helical" evidence="10">
    <location>
        <begin position="400"/>
        <end position="421"/>
    </location>
</feature>
<feature type="transmembrane region" description="Helical" evidence="10">
    <location>
        <begin position="227"/>
        <end position="247"/>
    </location>
</feature>
<dbReference type="AlphaFoldDB" id="A0A6I9WZK9"/>
<evidence type="ECO:0000256" key="10">
    <source>
        <dbReference type="RuleBase" id="RU079119"/>
    </source>
</evidence>
<dbReference type="PANTHER" id="PTHR22883">
    <property type="entry name" value="ZINC FINGER DHHC DOMAIN CONTAINING PROTEIN"/>
    <property type="match status" value="1"/>
</dbReference>
<evidence type="ECO:0000256" key="9">
    <source>
        <dbReference type="ARBA" id="ARBA00023315"/>
    </source>
</evidence>
<dbReference type="InterPro" id="IPR001594">
    <property type="entry name" value="Palmitoyltrfase_DHHC"/>
</dbReference>
<comment type="similarity">
    <text evidence="10">Belongs to the DHHC palmitoyltransferase family.</text>
</comment>
<evidence type="ECO:0000256" key="4">
    <source>
        <dbReference type="ARBA" id="ARBA00022989"/>
    </source>
</evidence>
<accession>A0A6I9WZK9</accession>
<sequence>MMNVAAANGIDLYSRKRVESRTVQSTGIHRWNRSPRVEDAIPNIHGYPLLSANGVPSRLEAPATAATVAADFQTRVPSSAFPARPLREPRAATATRTRRPVSSSSSSSSSPTGVAGLAQKRSSTRRTGVGLTSPRADASRICQCDDELPDHRQRSMTVWERLRNPCGWRAGAKQISVDAMLPLLVVPILAVIAAQTVLCTVVVFLVTPVLVYYLHHNFLRFLLRTKFFLMWTITSVLMMMLVFEMSVVPLLEILPEENFLFMMCVVGGMCCGYRAKVNADDAVQDSIIGLQSLELGEGSGELCATCRRRAPPRAHHCRLCQTCILNREYHCKWLDCCIGSSNLRWYLGCLFFSAIAFIYGSNLTMTSVCHPFILIGTVLLPDNCSDVYHQLDLALCFVSALYSLLVGLVLFCYLVYHLWLLSLGTTSNERRLDTRSQYDHGILKNVSRLFCCKT</sequence>
<gene>
    <name evidence="14" type="primary">LOC105427451</name>
</gene>
<dbReference type="GO" id="GO:0005794">
    <property type="term" value="C:Golgi apparatus"/>
    <property type="evidence" value="ECO:0007669"/>
    <property type="project" value="UniProtKB-SubCell"/>
</dbReference>
<dbReference type="KEGG" id="pbar:105427451"/>
<evidence type="ECO:0000313" key="14">
    <source>
        <dbReference type="RefSeq" id="XP_011637470.1"/>
    </source>
</evidence>
<comment type="subcellular location">
    <subcellularLocation>
        <location evidence="1">Golgi apparatus</location>
        <location evidence="1">trans-Golgi network membrane</location>
        <topology evidence="1">Multi-pass membrane protein</topology>
    </subcellularLocation>
</comment>
<evidence type="ECO:0000313" key="13">
    <source>
        <dbReference type="Proteomes" id="UP000504615"/>
    </source>
</evidence>
<dbReference type="Pfam" id="PF01529">
    <property type="entry name" value="DHHC"/>
    <property type="match status" value="1"/>
</dbReference>
<dbReference type="GeneID" id="105427451"/>
<keyword evidence="4 10" id="KW-1133">Transmembrane helix</keyword>
<reference evidence="14" key="1">
    <citation type="submission" date="2025-08" db="UniProtKB">
        <authorList>
            <consortium name="RefSeq"/>
        </authorList>
    </citation>
    <scope>IDENTIFICATION</scope>
</reference>
<dbReference type="GO" id="GO:0006612">
    <property type="term" value="P:protein targeting to membrane"/>
    <property type="evidence" value="ECO:0007669"/>
    <property type="project" value="TreeGrafter"/>
</dbReference>
<evidence type="ECO:0000256" key="6">
    <source>
        <dbReference type="ARBA" id="ARBA00023136"/>
    </source>
</evidence>
<dbReference type="OrthoDB" id="430659at2759"/>
<name>A0A6I9WZK9_9HYME</name>
<keyword evidence="13" id="KW-1185">Reference proteome</keyword>
<evidence type="ECO:0000259" key="12">
    <source>
        <dbReference type="Pfam" id="PF01529"/>
    </source>
</evidence>
<evidence type="ECO:0000256" key="3">
    <source>
        <dbReference type="ARBA" id="ARBA00022692"/>
    </source>
</evidence>
<evidence type="ECO:0000256" key="8">
    <source>
        <dbReference type="ARBA" id="ARBA00023288"/>
    </source>
</evidence>
<evidence type="ECO:0000256" key="1">
    <source>
        <dbReference type="ARBA" id="ARBA00004166"/>
    </source>
</evidence>
<feature type="compositionally biased region" description="Low complexity" evidence="11">
    <location>
        <begin position="91"/>
        <end position="112"/>
    </location>
</feature>
<evidence type="ECO:0000256" key="2">
    <source>
        <dbReference type="ARBA" id="ARBA00022679"/>
    </source>
</evidence>
<keyword evidence="5" id="KW-0333">Golgi apparatus</keyword>
<comment type="domain">
    <text evidence="10">The DHHC domain is required for palmitoyltransferase activity.</text>
</comment>
<protein>
    <recommendedName>
        <fullName evidence="10">Palmitoyltransferase</fullName>
        <ecNumber evidence="10">2.3.1.225</ecNumber>
    </recommendedName>
</protein>
<organism evidence="13 14">
    <name type="scientific">Pogonomyrmex barbatus</name>
    <name type="common">red harvester ant</name>
    <dbReference type="NCBI Taxonomy" id="144034"/>
    <lineage>
        <taxon>Eukaryota</taxon>
        <taxon>Metazoa</taxon>
        <taxon>Ecdysozoa</taxon>
        <taxon>Arthropoda</taxon>
        <taxon>Hexapoda</taxon>
        <taxon>Insecta</taxon>
        <taxon>Pterygota</taxon>
        <taxon>Neoptera</taxon>
        <taxon>Endopterygota</taxon>
        <taxon>Hymenoptera</taxon>
        <taxon>Apocrita</taxon>
        <taxon>Aculeata</taxon>
        <taxon>Formicoidea</taxon>
        <taxon>Formicidae</taxon>
        <taxon>Myrmicinae</taxon>
        <taxon>Pogonomyrmex</taxon>
    </lineage>
</organism>
<feature type="transmembrane region" description="Helical" evidence="10">
    <location>
        <begin position="259"/>
        <end position="275"/>
    </location>
</feature>
<keyword evidence="7" id="KW-0564">Palmitate</keyword>
<dbReference type="PROSITE" id="PS50216">
    <property type="entry name" value="DHHC"/>
    <property type="match status" value="1"/>
</dbReference>
<evidence type="ECO:0000256" key="7">
    <source>
        <dbReference type="ARBA" id="ARBA00023139"/>
    </source>
</evidence>
<feature type="region of interest" description="Disordered" evidence="11">
    <location>
        <begin position="79"/>
        <end position="134"/>
    </location>
</feature>
<dbReference type="CTD" id="33516"/>
<keyword evidence="9 10" id="KW-0012">Acyltransferase</keyword>
<feature type="transmembrane region" description="Helical" evidence="10">
    <location>
        <begin position="184"/>
        <end position="215"/>
    </location>
</feature>
<evidence type="ECO:0000256" key="5">
    <source>
        <dbReference type="ARBA" id="ARBA00023034"/>
    </source>
</evidence>
<comment type="catalytic activity">
    <reaction evidence="10">
        <text>L-cysteinyl-[protein] + hexadecanoyl-CoA = S-hexadecanoyl-L-cysteinyl-[protein] + CoA</text>
        <dbReference type="Rhea" id="RHEA:36683"/>
        <dbReference type="Rhea" id="RHEA-COMP:10131"/>
        <dbReference type="Rhea" id="RHEA-COMP:11032"/>
        <dbReference type="ChEBI" id="CHEBI:29950"/>
        <dbReference type="ChEBI" id="CHEBI:57287"/>
        <dbReference type="ChEBI" id="CHEBI:57379"/>
        <dbReference type="ChEBI" id="CHEBI:74151"/>
        <dbReference type="EC" id="2.3.1.225"/>
    </reaction>
</comment>
<dbReference type="RefSeq" id="XP_011637470.1">
    <property type="nucleotide sequence ID" value="XM_011639168.2"/>
</dbReference>
<dbReference type="Proteomes" id="UP000504615">
    <property type="component" value="Unplaced"/>
</dbReference>
<dbReference type="InterPro" id="IPR039859">
    <property type="entry name" value="PFA4/ZDH16/20/ERF2-like"/>
</dbReference>
<dbReference type="GO" id="GO:0019706">
    <property type="term" value="F:protein-cysteine S-palmitoyltransferase activity"/>
    <property type="evidence" value="ECO:0007669"/>
    <property type="project" value="UniProtKB-EC"/>
</dbReference>
<dbReference type="PANTHER" id="PTHR22883:SF475">
    <property type="entry name" value="PALMITOYLTRANSFERASE ZDHHC23"/>
    <property type="match status" value="1"/>
</dbReference>
<keyword evidence="6 10" id="KW-0472">Membrane</keyword>
<keyword evidence="3 10" id="KW-0812">Transmembrane</keyword>
<proteinExistence type="inferred from homology"/>
<keyword evidence="8" id="KW-0449">Lipoprotein</keyword>
<feature type="domain" description="Palmitoyltransferase DHHC" evidence="12">
    <location>
        <begin position="300"/>
        <end position="430"/>
    </location>
</feature>
<evidence type="ECO:0000256" key="11">
    <source>
        <dbReference type="SAM" id="MobiDB-lite"/>
    </source>
</evidence>
<feature type="transmembrane region" description="Helical" evidence="10">
    <location>
        <begin position="350"/>
        <end position="380"/>
    </location>
</feature>